<accession>A0AA47MSC6</accession>
<name>A0AA47MSC6_MERPO</name>
<organism evidence="1 2">
    <name type="scientific">Merluccius polli</name>
    <name type="common">Benguela hake</name>
    <name type="synonym">Merluccius cadenati</name>
    <dbReference type="NCBI Taxonomy" id="89951"/>
    <lineage>
        <taxon>Eukaryota</taxon>
        <taxon>Metazoa</taxon>
        <taxon>Chordata</taxon>
        <taxon>Craniata</taxon>
        <taxon>Vertebrata</taxon>
        <taxon>Euteleostomi</taxon>
        <taxon>Actinopterygii</taxon>
        <taxon>Neopterygii</taxon>
        <taxon>Teleostei</taxon>
        <taxon>Neoteleostei</taxon>
        <taxon>Acanthomorphata</taxon>
        <taxon>Zeiogadaria</taxon>
        <taxon>Gadariae</taxon>
        <taxon>Gadiformes</taxon>
        <taxon>Gadoidei</taxon>
        <taxon>Merlucciidae</taxon>
        <taxon>Merluccius</taxon>
    </lineage>
</organism>
<proteinExistence type="predicted"/>
<dbReference type="EMBL" id="JAOPHQ010002860">
    <property type="protein sequence ID" value="KAK0145384.1"/>
    <property type="molecule type" value="Genomic_DNA"/>
</dbReference>
<gene>
    <name evidence="1" type="ORF">N1851_015733</name>
</gene>
<comment type="caution">
    <text evidence="1">The sequence shown here is derived from an EMBL/GenBank/DDBJ whole genome shotgun (WGS) entry which is preliminary data.</text>
</comment>
<dbReference type="Proteomes" id="UP001174136">
    <property type="component" value="Unassembled WGS sequence"/>
</dbReference>
<dbReference type="AlphaFoldDB" id="A0AA47MSC6"/>
<protein>
    <submittedName>
        <fullName evidence="1">Uncharacterized protein</fullName>
    </submittedName>
</protein>
<evidence type="ECO:0000313" key="2">
    <source>
        <dbReference type="Proteomes" id="UP001174136"/>
    </source>
</evidence>
<reference evidence="1" key="1">
    <citation type="journal article" date="2023" name="Front. Mar. Sci.">
        <title>A new Merluccius polli reference genome to investigate the effects of global change in West African waters.</title>
        <authorList>
            <person name="Mateo J.L."/>
            <person name="Blanco-Fernandez C."/>
            <person name="Garcia-Vazquez E."/>
            <person name="Machado-Schiaffino G."/>
        </authorList>
    </citation>
    <scope>NUCLEOTIDE SEQUENCE</scope>
    <source>
        <strain evidence="1">C29</strain>
        <tissue evidence="1">Fin</tissue>
    </source>
</reference>
<sequence>MPEPPHLAPLNAEEWRVYSELLPDDRASHPISKGEPSHPAEEAHFGRLHPRSCSFSLHLHHNGSVQSPHYCRCRTDPPVDLPLHPPLTREQDPEVLELLHLGQDLIPDPESALHPFPVEDHGLGFGGADSHPGHFTLGCVPVQRELEVTPHNIQGLKELRADLIQPRGPATEELPDHLGNLSPRDRRAHTRVPRPCFLTGRRVGGIEEVFEVFLPPIHNVPSRGQQRTVSTIHSVDDALLPPPETPDGGPELLRSRPEVVLHGLTELLPCLGFCLSNRCSCAPLGLPVPACCLQIPTGQKGPIGLLQFDGIPHRQCPPAGSGIAATAGTDHLAATAPVGRLNNGGAEHGPLGLNVPHLPRYMVKALPEVGVEALSDRRLCQTFPADTICLGLPGLTGILPHHHSQLTTRW</sequence>
<evidence type="ECO:0000313" key="1">
    <source>
        <dbReference type="EMBL" id="KAK0145384.1"/>
    </source>
</evidence>
<keyword evidence="2" id="KW-1185">Reference proteome</keyword>